<dbReference type="Gene3D" id="3.10.310.10">
    <property type="entry name" value="Diaminopimelate Epimerase, Chain A, domain 1"/>
    <property type="match status" value="2"/>
</dbReference>
<dbReference type="GO" id="GO:0018112">
    <property type="term" value="F:proline racemase activity"/>
    <property type="evidence" value="ECO:0007669"/>
    <property type="project" value="UniProtKB-EC"/>
</dbReference>
<keyword evidence="3" id="KW-0413">Isomerase</keyword>
<sequence>MRWSKVLNVVECHAAGEIGKVVTGGVGDVPGETMFDKKRYLEEHLDDIRKLLLFEPRGGVVHSANIVLPSNHPEAQLGYVIAESTEYPAMSGSNTICTATVLLETGMLPMREPYTDVVLESPAGLIRLRCACKDGKVTGVRFTNQPAFVYHLDAKVEVSGLGTLTVDVAWGGMAYVIADAPALGFGLTPDEGRDLCVTGQKIKEAAAEQLPAVHPEHPEYAGITQTEFAGPLRQEDDVLTSRNAVVVSPGRLDRSPCGTGTSARLAVMHRRGQIKAGETFVHESVIGTRFSSRIEELTRVGDVPAVVPSVTGQAWITELCQVGYDPSDPFPAGYTLSDTWLTTL</sequence>
<reference evidence="4" key="1">
    <citation type="submission" date="2015-11" db="EMBL/GenBank/DDBJ databases">
        <authorList>
            <consortium name="Cross-ministerial Strategic Innovation Promotion Program (SIP) consortium"/>
            <person name="Tomihama T."/>
            <person name="Ikenaga M."/>
            <person name="Sakai M."/>
            <person name="Okubo T."/>
            <person name="Ikeda S."/>
        </authorList>
    </citation>
    <scope>NUCLEOTIDE SEQUENCE [LARGE SCALE GENOMIC DNA]</scope>
    <source>
        <strain evidence="4">S58</strain>
    </source>
</reference>
<reference evidence="4" key="3">
    <citation type="submission" date="2016-02" db="EMBL/GenBank/DDBJ databases">
        <title>Draft genome of pathogenic Streptomyces sp. in Japan.</title>
        <authorList>
            <person name="Tomihama T."/>
            <person name="Ikenaga M."/>
            <person name="Sakai M."/>
            <person name="Okubo T."/>
            <person name="Ikeda S."/>
        </authorList>
    </citation>
    <scope>NUCLEOTIDE SEQUENCE [LARGE SCALE GENOMIC DNA]</scope>
    <source>
        <strain evidence="4">S58</strain>
    </source>
</reference>
<feature type="active site" description="Proton donor" evidence="2">
    <location>
        <position position="257"/>
    </location>
</feature>
<dbReference type="OrthoDB" id="181267at2"/>
<comment type="caution">
    <text evidence="3">The sequence shown here is derived from an EMBL/GenBank/DDBJ whole genome shotgun (WGS) entry which is preliminary data.</text>
</comment>
<evidence type="ECO:0000256" key="1">
    <source>
        <dbReference type="ARBA" id="ARBA00007529"/>
    </source>
</evidence>
<gene>
    <name evidence="3" type="ORF">SsS58_07183</name>
</gene>
<dbReference type="PANTHER" id="PTHR33442">
    <property type="entry name" value="TRANS-3-HYDROXY-L-PROLINE DEHYDRATASE"/>
    <property type="match status" value="1"/>
</dbReference>
<proteinExistence type="inferred from homology"/>
<dbReference type="SFLD" id="SFLDS00028">
    <property type="entry name" value="Proline_Racemase"/>
    <property type="match status" value="1"/>
</dbReference>
<dbReference type="RefSeq" id="WP_059083873.1">
    <property type="nucleotide sequence ID" value="NZ_BCMM01000045.1"/>
</dbReference>
<dbReference type="PANTHER" id="PTHR33442:SF5">
    <property type="entry name" value="BIFUNCTIONAL TRANS-3-HYDROXY-L-PROLINE DEHYDRATASE_2-EPIMERASE"/>
    <property type="match status" value="1"/>
</dbReference>
<accession>A0A100JW34</accession>
<dbReference type="EMBL" id="BCMM01000045">
    <property type="protein sequence ID" value="GAQ66744.1"/>
    <property type="molecule type" value="Genomic_DNA"/>
</dbReference>
<protein>
    <submittedName>
        <fullName evidence="3">Proline racemase</fullName>
        <ecNumber evidence="3">5.1.1.4</ecNumber>
    </submittedName>
</protein>
<feature type="active site" description="Proton acceptor" evidence="2">
    <location>
        <position position="91"/>
    </location>
</feature>
<dbReference type="AlphaFoldDB" id="A0A100JW34"/>
<organism evidence="3 4">
    <name type="scientific">Streptomyces scabiei</name>
    <dbReference type="NCBI Taxonomy" id="1930"/>
    <lineage>
        <taxon>Bacteria</taxon>
        <taxon>Bacillati</taxon>
        <taxon>Actinomycetota</taxon>
        <taxon>Actinomycetes</taxon>
        <taxon>Kitasatosporales</taxon>
        <taxon>Streptomycetaceae</taxon>
        <taxon>Streptomyces</taxon>
    </lineage>
</organism>
<dbReference type="Proteomes" id="UP000067448">
    <property type="component" value="Unassembled WGS sequence"/>
</dbReference>
<dbReference type="GO" id="GO:0047580">
    <property type="term" value="F:4-hydroxyproline epimerase activity"/>
    <property type="evidence" value="ECO:0007669"/>
    <property type="project" value="TreeGrafter"/>
</dbReference>
<name>A0A100JW34_STRSC</name>
<dbReference type="SUPFAM" id="SSF54506">
    <property type="entry name" value="Diaminopimelate epimerase-like"/>
    <property type="match status" value="1"/>
</dbReference>
<evidence type="ECO:0000256" key="2">
    <source>
        <dbReference type="PIRSR" id="PIRSR029792-1"/>
    </source>
</evidence>
<dbReference type="InterPro" id="IPR008794">
    <property type="entry name" value="Pro_racemase_fam"/>
</dbReference>
<reference evidence="3 4" key="2">
    <citation type="journal article" date="2016" name="Genome Announc.">
        <title>Draft Genome Sequences of Streptomyces scabiei S58, Streptomyces turgidiscabies T45, and Streptomyces acidiscabies a10, the Pathogens of Potato Common Scab, Isolated in Japan.</title>
        <authorList>
            <person name="Tomihama T."/>
            <person name="Nishi Y."/>
            <person name="Sakai M."/>
            <person name="Ikenaga M."/>
            <person name="Okubo T."/>
            <person name="Ikeda S."/>
        </authorList>
    </citation>
    <scope>NUCLEOTIDE SEQUENCE [LARGE SCALE GENOMIC DNA]</scope>
    <source>
        <strain evidence="3 4">S58</strain>
    </source>
</reference>
<comment type="similarity">
    <text evidence="1">Belongs to the proline racemase family.</text>
</comment>
<dbReference type="FunFam" id="3.10.310.10:FF:000005">
    <property type="entry name" value="Proline racemase"/>
    <property type="match status" value="1"/>
</dbReference>
<evidence type="ECO:0000313" key="3">
    <source>
        <dbReference type="EMBL" id="GAQ66744.1"/>
    </source>
</evidence>
<evidence type="ECO:0000313" key="4">
    <source>
        <dbReference type="Proteomes" id="UP000067448"/>
    </source>
</evidence>
<dbReference type="PIRSF" id="PIRSF029792">
    <property type="entry name" value="Pro_racemase"/>
    <property type="match status" value="1"/>
</dbReference>
<dbReference type="EC" id="5.1.1.4" evidence="3"/>
<dbReference type="Pfam" id="PF05544">
    <property type="entry name" value="Pro_racemase"/>
    <property type="match status" value="1"/>
</dbReference>